<dbReference type="STRING" id="188477.A0A3S0ZRY3"/>
<dbReference type="InterPro" id="IPR002223">
    <property type="entry name" value="Kunitz_BPTI"/>
</dbReference>
<evidence type="ECO:0000256" key="5">
    <source>
        <dbReference type="ARBA" id="ARBA00023157"/>
    </source>
</evidence>
<dbReference type="CDD" id="cd00109">
    <property type="entry name" value="Kunitz-type"/>
    <property type="match status" value="5"/>
</dbReference>
<organism evidence="8 9">
    <name type="scientific">Elysia chlorotica</name>
    <name type="common">Eastern emerald elysia</name>
    <name type="synonym">Sea slug</name>
    <dbReference type="NCBI Taxonomy" id="188477"/>
    <lineage>
        <taxon>Eukaryota</taxon>
        <taxon>Metazoa</taxon>
        <taxon>Spiralia</taxon>
        <taxon>Lophotrochozoa</taxon>
        <taxon>Mollusca</taxon>
        <taxon>Gastropoda</taxon>
        <taxon>Heterobranchia</taxon>
        <taxon>Euthyneura</taxon>
        <taxon>Panpulmonata</taxon>
        <taxon>Sacoglossa</taxon>
        <taxon>Placobranchoidea</taxon>
        <taxon>Plakobranchidae</taxon>
        <taxon>Elysia</taxon>
    </lineage>
</organism>
<name>A0A3S0ZRY3_ELYCH</name>
<evidence type="ECO:0000256" key="1">
    <source>
        <dbReference type="ARBA" id="ARBA00004613"/>
    </source>
</evidence>
<dbReference type="PANTHER" id="PTHR10083">
    <property type="entry name" value="KUNITZ-TYPE PROTEASE INHIBITOR-RELATED"/>
    <property type="match status" value="1"/>
</dbReference>
<feature type="region of interest" description="Disordered" evidence="6">
    <location>
        <begin position="204"/>
        <end position="229"/>
    </location>
</feature>
<sequence>FRPLVYVNFITSVDNLHLINTLYPIPVCQLPSRTGRCRAAIRRYFYDTATGVCQPFTYGGCDGNANNFATISECRAVCTCSEPLDSGYLVCNARARRRYYYNSETGTCSRFRYSGCGGNSNSFRSASQCQSACATAKCYLPAETGLCKAFFPRYYFDSQSGTCEMFGWGGCGGNSNNFQSKETCVIECASRVATPAPSEIVTLVTASPGNGGGGNGGENSGGSGKSREMPSECLLPKIIGRCRAAFPRFFYNDSTGSCERFLYGGCGGNANNFRTVSACESRCPSRVKQSIPSPSWNICKLPKKHGSCLEGIKSYAFNWSSGRCTQFYYGGCHGNENRFPDRNTCMETCIP</sequence>
<dbReference type="Gene3D" id="4.10.410.10">
    <property type="entry name" value="Pancreatic trypsin inhibitor Kunitz domain"/>
    <property type="match status" value="5"/>
</dbReference>
<evidence type="ECO:0000259" key="7">
    <source>
        <dbReference type="PROSITE" id="PS50279"/>
    </source>
</evidence>
<dbReference type="InterPro" id="IPR036880">
    <property type="entry name" value="Kunitz_BPTI_sf"/>
</dbReference>
<evidence type="ECO:0000256" key="3">
    <source>
        <dbReference type="ARBA" id="ARBA00022690"/>
    </source>
</evidence>
<feature type="non-terminal residue" evidence="8">
    <location>
        <position position="1"/>
    </location>
</feature>
<dbReference type="GO" id="GO:0005615">
    <property type="term" value="C:extracellular space"/>
    <property type="evidence" value="ECO:0007669"/>
    <property type="project" value="TreeGrafter"/>
</dbReference>
<dbReference type="SUPFAM" id="SSF57362">
    <property type="entry name" value="BPTI-like"/>
    <property type="match status" value="5"/>
</dbReference>
<dbReference type="Pfam" id="PF00014">
    <property type="entry name" value="Kunitz_BPTI"/>
    <property type="match status" value="5"/>
</dbReference>
<feature type="domain" description="BPTI/Kunitz inhibitor" evidence="7">
    <location>
        <begin position="233"/>
        <end position="283"/>
    </location>
</feature>
<dbReference type="InterPro" id="IPR050098">
    <property type="entry name" value="TFPI/VKTCI-like"/>
</dbReference>
<protein>
    <recommendedName>
        <fullName evidence="7">BPTI/Kunitz inhibitor domain-containing protein</fullName>
    </recommendedName>
</protein>
<dbReference type="InterPro" id="IPR020901">
    <property type="entry name" value="Prtase_inh_Kunz-CS"/>
</dbReference>
<feature type="non-terminal residue" evidence="8">
    <location>
        <position position="351"/>
    </location>
</feature>
<dbReference type="GO" id="GO:0004867">
    <property type="term" value="F:serine-type endopeptidase inhibitor activity"/>
    <property type="evidence" value="ECO:0007669"/>
    <property type="project" value="UniProtKB-KW"/>
</dbReference>
<feature type="domain" description="BPTI/Kunitz inhibitor" evidence="7">
    <location>
        <begin position="138"/>
        <end position="188"/>
    </location>
</feature>
<dbReference type="FunFam" id="4.10.410.10:FF:000011">
    <property type="entry name" value="Tissue factor pathway inhibitor"/>
    <property type="match status" value="1"/>
</dbReference>
<dbReference type="SMART" id="SM00131">
    <property type="entry name" value="KU"/>
    <property type="match status" value="5"/>
</dbReference>
<comment type="caution">
    <text evidence="8">The sequence shown here is derived from an EMBL/GenBank/DDBJ whole genome shotgun (WGS) entry which is preliminary data.</text>
</comment>
<dbReference type="PRINTS" id="PR00759">
    <property type="entry name" value="BASICPTASE"/>
</dbReference>
<reference evidence="8 9" key="1">
    <citation type="submission" date="2019-01" db="EMBL/GenBank/DDBJ databases">
        <title>A draft genome assembly of the solar-powered sea slug Elysia chlorotica.</title>
        <authorList>
            <person name="Cai H."/>
            <person name="Li Q."/>
            <person name="Fang X."/>
            <person name="Li J."/>
            <person name="Curtis N.E."/>
            <person name="Altenburger A."/>
            <person name="Shibata T."/>
            <person name="Feng M."/>
            <person name="Maeda T."/>
            <person name="Schwartz J.A."/>
            <person name="Shigenobu S."/>
            <person name="Lundholm N."/>
            <person name="Nishiyama T."/>
            <person name="Yang H."/>
            <person name="Hasebe M."/>
            <person name="Li S."/>
            <person name="Pierce S.K."/>
            <person name="Wang J."/>
        </authorList>
    </citation>
    <scope>NUCLEOTIDE SEQUENCE [LARGE SCALE GENOMIC DNA]</scope>
    <source>
        <strain evidence="8">EC2010</strain>
        <tissue evidence="8">Whole organism of an adult</tissue>
    </source>
</reference>
<feature type="domain" description="BPTI/Kunitz inhibitor" evidence="7">
    <location>
        <begin position="80"/>
        <end position="133"/>
    </location>
</feature>
<keyword evidence="4" id="KW-0722">Serine protease inhibitor</keyword>
<evidence type="ECO:0000256" key="2">
    <source>
        <dbReference type="ARBA" id="ARBA00022525"/>
    </source>
</evidence>
<evidence type="ECO:0000256" key="4">
    <source>
        <dbReference type="ARBA" id="ARBA00022900"/>
    </source>
</evidence>
<dbReference type="PROSITE" id="PS50279">
    <property type="entry name" value="BPTI_KUNITZ_2"/>
    <property type="match status" value="5"/>
</dbReference>
<feature type="domain" description="BPTI/Kunitz inhibitor" evidence="7">
    <location>
        <begin position="299"/>
        <end position="349"/>
    </location>
</feature>
<evidence type="ECO:0000256" key="6">
    <source>
        <dbReference type="SAM" id="MobiDB-lite"/>
    </source>
</evidence>
<proteinExistence type="predicted"/>
<dbReference type="PANTHER" id="PTHR10083:SF374">
    <property type="entry name" value="BPTI_KUNITZ INHIBITOR DOMAIN-CONTAINING PROTEIN"/>
    <property type="match status" value="1"/>
</dbReference>
<keyword evidence="2" id="KW-0964">Secreted</keyword>
<keyword evidence="3" id="KW-0646">Protease inhibitor</keyword>
<evidence type="ECO:0000313" key="9">
    <source>
        <dbReference type="Proteomes" id="UP000271974"/>
    </source>
</evidence>
<dbReference type="OrthoDB" id="5950222at2759"/>
<evidence type="ECO:0000313" key="8">
    <source>
        <dbReference type="EMBL" id="RUS85409.1"/>
    </source>
</evidence>
<accession>A0A3S0ZRY3</accession>
<dbReference type="Proteomes" id="UP000271974">
    <property type="component" value="Unassembled WGS sequence"/>
</dbReference>
<gene>
    <name evidence="8" type="ORF">EGW08_006800</name>
</gene>
<dbReference type="EMBL" id="RQTK01000170">
    <property type="protein sequence ID" value="RUS85409.1"/>
    <property type="molecule type" value="Genomic_DNA"/>
</dbReference>
<comment type="subcellular location">
    <subcellularLocation>
        <location evidence="1">Secreted</location>
    </subcellularLocation>
</comment>
<feature type="compositionally biased region" description="Gly residues" evidence="6">
    <location>
        <begin position="209"/>
        <end position="224"/>
    </location>
</feature>
<keyword evidence="9" id="KW-1185">Reference proteome</keyword>
<dbReference type="AlphaFoldDB" id="A0A3S0ZRY3"/>
<keyword evidence="5" id="KW-1015">Disulfide bond</keyword>
<feature type="domain" description="BPTI/Kunitz inhibitor" evidence="7">
    <location>
        <begin position="28"/>
        <end position="78"/>
    </location>
</feature>
<dbReference type="FunFam" id="4.10.410.10:FF:000021">
    <property type="entry name" value="Serine protease inhibitor, putative"/>
    <property type="match status" value="2"/>
</dbReference>
<dbReference type="PROSITE" id="PS00280">
    <property type="entry name" value="BPTI_KUNITZ_1"/>
    <property type="match status" value="3"/>
</dbReference>